<dbReference type="InterPro" id="IPR011010">
    <property type="entry name" value="DNA_brk_join_enz"/>
</dbReference>
<accession>A0A4R6PXN0</accession>
<evidence type="ECO:0000256" key="6">
    <source>
        <dbReference type="PROSITE-ProRule" id="PRU01248"/>
    </source>
</evidence>
<dbReference type="OrthoDB" id="9801717at2"/>
<dbReference type="SUPFAM" id="SSF56349">
    <property type="entry name" value="DNA breaking-rejoining enzymes"/>
    <property type="match status" value="1"/>
</dbReference>
<dbReference type="InterPro" id="IPR004107">
    <property type="entry name" value="Integrase_SAM-like_N"/>
</dbReference>
<evidence type="ECO:0000256" key="3">
    <source>
        <dbReference type="ARBA" id="ARBA00022908"/>
    </source>
</evidence>
<dbReference type="InterPro" id="IPR050090">
    <property type="entry name" value="Tyrosine_recombinase_XerCD"/>
</dbReference>
<evidence type="ECO:0000256" key="5">
    <source>
        <dbReference type="ARBA" id="ARBA00023172"/>
    </source>
</evidence>
<sequence length="295" mass="33300">MEISRREIGSITESDIEAFKVYLYEQERSDATIEKYTRDVRKFSETIEGRDTFDKQELLEYKRELIGGYKTSSVNSMLAAVNCYLEFVGAPDLKVKSLKVQKKLFLDENKELTRKDYLKLVAAARRLRRPQIAMIMETLATTGARVSEVRSFTVEMVRRGTVDIVNKGKERTIIITNDLRSKVLAYAEEKGISTGEIFVTRNGRAIDRSGIWKEMKALACEAGVDANKIYPHNLRHLFARTFYRLTKNLAGLADILGHSSISATRIYTASPGSSFKKDISRLDLMAPDSGAQSCA</sequence>
<dbReference type="GO" id="GO:0015074">
    <property type="term" value="P:DNA integration"/>
    <property type="evidence" value="ECO:0007669"/>
    <property type="project" value="UniProtKB-KW"/>
</dbReference>
<dbReference type="PROSITE" id="PS51900">
    <property type="entry name" value="CB"/>
    <property type="match status" value="1"/>
</dbReference>
<protein>
    <submittedName>
        <fullName evidence="9">Site-specific recombinase XerD</fullName>
    </submittedName>
</protein>
<reference evidence="9 10" key="1">
    <citation type="submission" date="2019-03" db="EMBL/GenBank/DDBJ databases">
        <title>Genomic Encyclopedia of Type Strains, Phase IV (KMG-IV): sequencing the most valuable type-strain genomes for metagenomic binning, comparative biology and taxonomic classification.</title>
        <authorList>
            <person name="Goeker M."/>
        </authorList>
    </citation>
    <scope>NUCLEOTIDE SEQUENCE [LARGE SCALE GENOMIC DNA]</scope>
    <source>
        <strain evidence="9 10">DSM 28287</strain>
    </source>
</reference>
<keyword evidence="10" id="KW-1185">Reference proteome</keyword>
<dbReference type="Pfam" id="PF00589">
    <property type="entry name" value="Phage_integrase"/>
    <property type="match status" value="1"/>
</dbReference>
<dbReference type="AlphaFoldDB" id="A0A4R6PXN0"/>
<evidence type="ECO:0000256" key="4">
    <source>
        <dbReference type="ARBA" id="ARBA00023125"/>
    </source>
</evidence>
<name>A0A4R6PXN0_9FIRM</name>
<evidence type="ECO:0000259" key="7">
    <source>
        <dbReference type="PROSITE" id="PS51898"/>
    </source>
</evidence>
<dbReference type="InterPro" id="IPR044068">
    <property type="entry name" value="CB"/>
</dbReference>
<dbReference type="Proteomes" id="UP000295500">
    <property type="component" value="Unassembled WGS sequence"/>
</dbReference>
<feature type="domain" description="Tyr recombinase" evidence="7">
    <location>
        <begin position="107"/>
        <end position="283"/>
    </location>
</feature>
<dbReference type="InterPro" id="IPR002104">
    <property type="entry name" value="Integrase_catalytic"/>
</dbReference>
<organism evidence="9 10">
    <name type="scientific">Aminicella lysinilytica</name>
    <dbReference type="NCBI Taxonomy" id="433323"/>
    <lineage>
        <taxon>Bacteria</taxon>
        <taxon>Bacillati</taxon>
        <taxon>Bacillota</taxon>
        <taxon>Clostridia</taxon>
        <taxon>Peptostreptococcales</taxon>
        <taxon>Anaerovoracaceae</taxon>
        <taxon>Aminicella</taxon>
    </lineage>
</organism>
<evidence type="ECO:0000259" key="8">
    <source>
        <dbReference type="PROSITE" id="PS51900"/>
    </source>
</evidence>
<comment type="caution">
    <text evidence="9">The sequence shown here is derived from an EMBL/GenBank/DDBJ whole genome shotgun (WGS) entry which is preliminary data.</text>
</comment>
<evidence type="ECO:0000256" key="1">
    <source>
        <dbReference type="ARBA" id="ARBA00003283"/>
    </source>
</evidence>
<dbReference type="GO" id="GO:0003677">
    <property type="term" value="F:DNA binding"/>
    <property type="evidence" value="ECO:0007669"/>
    <property type="project" value="UniProtKB-UniRule"/>
</dbReference>
<dbReference type="RefSeq" id="WP_133529280.1">
    <property type="nucleotide sequence ID" value="NZ_SNXO01000055.1"/>
</dbReference>
<dbReference type="Pfam" id="PF02899">
    <property type="entry name" value="Phage_int_SAM_1"/>
    <property type="match status" value="1"/>
</dbReference>
<dbReference type="PANTHER" id="PTHR30349:SF89">
    <property type="entry name" value="INTEGRASE_RECOMBINASE"/>
    <property type="match status" value="1"/>
</dbReference>
<evidence type="ECO:0000313" key="9">
    <source>
        <dbReference type="EMBL" id="TDP46828.1"/>
    </source>
</evidence>
<dbReference type="InterPro" id="IPR013762">
    <property type="entry name" value="Integrase-like_cat_sf"/>
</dbReference>
<evidence type="ECO:0000256" key="2">
    <source>
        <dbReference type="ARBA" id="ARBA00008857"/>
    </source>
</evidence>
<keyword evidence="5" id="KW-0233">DNA recombination</keyword>
<dbReference type="PANTHER" id="PTHR30349">
    <property type="entry name" value="PHAGE INTEGRASE-RELATED"/>
    <property type="match status" value="1"/>
</dbReference>
<proteinExistence type="inferred from homology"/>
<dbReference type="EMBL" id="SNXO01000055">
    <property type="protein sequence ID" value="TDP46828.1"/>
    <property type="molecule type" value="Genomic_DNA"/>
</dbReference>
<comment type="similarity">
    <text evidence="2">Belongs to the 'phage' integrase family.</text>
</comment>
<dbReference type="Gene3D" id="1.10.150.130">
    <property type="match status" value="1"/>
</dbReference>
<dbReference type="Gene3D" id="1.10.443.10">
    <property type="entry name" value="Intergrase catalytic core"/>
    <property type="match status" value="1"/>
</dbReference>
<comment type="function">
    <text evidence="1">Site-specific tyrosine recombinase, which acts by catalyzing the cutting and rejoining of the recombining DNA molecules.</text>
</comment>
<dbReference type="GO" id="GO:0006310">
    <property type="term" value="P:DNA recombination"/>
    <property type="evidence" value="ECO:0007669"/>
    <property type="project" value="UniProtKB-KW"/>
</dbReference>
<dbReference type="InterPro" id="IPR010998">
    <property type="entry name" value="Integrase_recombinase_N"/>
</dbReference>
<evidence type="ECO:0000313" key="10">
    <source>
        <dbReference type="Proteomes" id="UP000295500"/>
    </source>
</evidence>
<keyword evidence="3" id="KW-0229">DNA integration</keyword>
<dbReference type="PROSITE" id="PS51898">
    <property type="entry name" value="TYR_RECOMBINASE"/>
    <property type="match status" value="1"/>
</dbReference>
<gene>
    <name evidence="9" type="ORF">EV211_1551</name>
</gene>
<feature type="domain" description="Core-binding (CB)" evidence="8">
    <location>
        <begin position="13"/>
        <end position="89"/>
    </location>
</feature>
<keyword evidence="4 6" id="KW-0238">DNA-binding</keyword>